<evidence type="ECO:0000256" key="1">
    <source>
        <dbReference type="ARBA" id="ARBA00000901"/>
    </source>
</evidence>
<dbReference type="GO" id="GO:0000105">
    <property type="term" value="P:L-histidine biosynthetic process"/>
    <property type="evidence" value="ECO:0007669"/>
    <property type="project" value="UniProtKB-UniRule"/>
</dbReference>
<dbReference type="Gene3D" id="3.20.20.70">
    <property type="entry name" value="Aldolase class I"/>
    <property type="match status" value="1"/>
</dbReference>
<evidence type="ECO:0000256" key="11">
    <source>
        <dbReference type="ARBA" id="ARBA00030547"/>
    </source>
</evidence>
<evidence type="ECO:0000313" key="15">
    <source>
        <dbReference type="EMBL" id="GLV13467.1"/>
    </source>
</evidence>
<evidence type="ECO:0000256" key="6">
    <source>
        <dbReference type="ARBA" id="ARBA00018464"/>
    </source>
</evidence>
<dbReference type="InterPro" id="IPR006062">
    <property type="entry name" value="His_biosynth"/>
</dbReference>
<dbReference type="Pfam" id="PF00977">
    <property type="entry name" value="His_biosynth"/>
    <property type="match status" value="1"/>
</dbReference>
<dbReference type="PANTHER" id="PTHR43090">
    <property type="entry name" value="1-(5-PHOSPHORIBOSYL)-5-[(5-PHOSPHORIBOSYLAMINO)METHYLIDENEAMINO] IMIDAZOLE-4-CARBOXAMIDE ISOMERASE"/>
    <property type="match status" value="1"/>
</dbReference>
<dbReference type="InterPro" id="IPR011060">
    <property type="entry name" value="RibuloseP-bd_barrel"/>
</dbReference>
<evidence type="ECO:0000256" key="12">
    <source>
        <dbReference type="HAMAP-Rule" id="MF_01014"/>
    </source>
</evidence>
<dbReference type="GO" id="GO:0003949">
    <property type="term" value="F:1-(5-phosphoribosyl)-5-[(5-phosphoribosylamino)methylideneamino]imidazole-4-carboxamide isomerase activity"/>
    <property type="evidence" value="ECO:0007669"/>
    <property type="project" value="UniProtKB-UniRule"/>
</dbReference>
<proteinExistence type="inferred from homology"/>
<evidence type="ECO:0000256" key="4">
    <source>
        <dbReference type="ARBA" id="ARBA00009667"/>
    </source>
</evidence>
<dbReference type="NCBIfam" id="TIGR00007">
    <property type="entry name" value="1-(5-phosphoribosyl)-5-[(5-phosphoribosylamino)methylideneamino]imidazole-4-carboxamide isomerase"/>
    <property type="match status" value="1"/>
</dbReference>
<accession>A0A1H2RU67</accession>
<sequence>MVSQDFILFPAIDVLGGRCVRLYQGDYEQRTEYNQHPAAVAQQWCEAGARFLHVVDLDGAKDGASINAATIEDIVRTARSYGASVQVGGGIRNRDAIARWLDLGVERVVLGTVSRDIEQMAQFASEFGGRRIVAGLDGRGGKLAVTGWLEQTNTPIVDLAHELAKVGVLHALVTDVDRDGTGQGANLQLARSVQEAGLWSIASGGISGRDDILAAKAAGLAGAVVGKALYDGKFDLRSVMQELAVKGDGV</sequence>
<dbReference type="FunFam" id="3.20.20.70:FF:000009">
    <property type="entry name" value="1-(5-phosphoribosyl)-5-[(5-phosphoribosylamino)methylideneamino] imidazole-4-carboxamide isomerase"/>
    <property type="match status" value="1"/>
</dbReference>
<gene>
    <name evidence="12 15" type="primary">hisA</name>
    <name evidence="15" type="ORF">Heshes_11510</name>
    <name evidence="16" type="ORF">SAMN04489725_103142</name>
</gene>
<evidence type="ECO:0000256" key="14">
    <source>
        <dbReference type="RuleBase" id="RU003658"/>
    </source>
</evidence>
<dbReference type="AlphaFoldDB" id="A0A1H2RU67"/>
<evidence type="ECO:0000313" key="17">
    <source>
        <dbReference type="Proteomes" id="UP000182589"/>
    </source>
</evidence>
<protein>
    <recommendedName>
        <fullName evidence="6 12">1-(5-phosphoribosyl)-5-[(5-phosphoribosylamino)methylideneamino] imidazole-4-carboxamide isomerase</fullName>
        <ecNumber evidence="5 12">5.3.1.16</ecNumber>
    </recommendedName>
    <alternativeName>
        <fullName evidence="11 12">Phosphoribosylformimino-5-aminoimidazole carboxamide ribotide isomerase</fullName>
    </alternativeName>
</protein>
<reference evidence="17" key="1">
    <citation type="submission" date="2016-10" db="EMBL/GenBank/DDBJ databases">
        <authorList>
            <person name="Varghese N."/>
        </authorList>
    </citation>
    <scope>NUCLEOTIDE SEQUENCE [LARGE SCALE GENOMIC DNA]</scope>
    <source>
        <strain evidence="17">DSM 12489</strain>
    </source>
</reference>
<feature type="active site" description="Proton acceptor" evidence="12">
    <location>
        <position position="13"/>
    </location>
</feature>
<dbReference type="InterPro" id="IPR023016">
    <property type="entry name" value="HisA/PriA"/>
</dbReference>
<dbReference type="UniPathway" id="UPA00031">
    <property type="reaction ID" value="UER00009"/>
</dbReference>
<dbReference type="InterPro" id="IPR006063">
    <property type="entry name" value="HisA_bact_arch"/>
</dbReference>
<dbReference type="InterPro" id="IPR044524">
    <property type="entry name" value="Isoase_HisA-like"/>
</dbReference>
<evidence type="ECO:0000256" key="8">
    <source>
        <dbReference type="ARBA" id="ARBA00022605"/>
    </source>
</evidence>
<dbReference type="InterPro" id="IPR013785">
    <property type="entry name" value="Aldolase_TIM"/>
</dbReference>
<comment type="catalytic activity">
    <reaction evidence="1 12 14">
        <text>1-(5-phospho-beta-D-ribosyl)-5-[(5-phospho-beta-D-ribosylamino)methylideneamino]imidazole-4-carboxamide = 5-[(5-phospho-1-deoxy-D-ribulos-1-ylimino)methylamino]-1-(5-phospho-beta-D-ribosyl)imidazole-4-carboxamide</text>
        <dbReference type="Rhea" id="RHEA:15469"/>
        <dbReference type="ChEBI" id="CHEBI:58435"/>
        <dbReference type="ChEBI" id="CHEBI:58525"/>
        <dbReference type="EC" id="5.3.1.16"/>
    </reaction>
</comment>
<dbReference type="Proteomes" id="UP000182589">
    <property type="component" value="Unassembled WGS sequence"/>
</dbReference>
<evidence type="ECO:0000256" key="3">
    <source>
        <dbReference type="ARBA" id="ARBA00005133"/>
    </source>
</evidence>
<evidence type="ECO:0000256" key="9">
    <source>
        <dbReference type="ARBA" id="ARBA00023102"/>
    </source>
</evidence>
<organism evidence="16 17">
    <name type="scientific">Alicyclobacillus hesperidum</name>
    <dbReference type="NCBI Taxonomy" id="89784"/>
    <lineage>
        <taxon>Bacteria</taxon>
        <taxon>Bacillati</taxon>
        <taxon>Bacillota</taxon>
        <taxon>Bacilli</taxon>
        <taxon>Bacillales</taxon>
        <taxon>Alicyclobacillaceae</taxon>
        <taxon>Alicyclobacillus</taxon>
    </lineage>
</organism>
<keyword evidence="17" id="KW-1185">Reference proteome</keyword>
<evidence type="ECO:0000256" key="2">
    <source>
        <dbReference type="ARBA" id="ARBA00004496"/>
    </source>
</evidence>
<keyword evidence="10 12" id="KW-0413">Isomerase</keyword>
<evidence type="ECO:0000256" key="5">
    <source>
        <dbReference type="ARBA" id="ARBA00012550"/>
    </source>
</evidence>
<dbReference type="EC" id="5.3.1.16" evidence="5 12"/>
<comment type="pathway">
    <text evidence="3 12 14">Amino-acid biosynthesis; L-histidine biosynthesis; L-histidine from 5-phospho-alpha-D-ribose 1-diphosphate: step 4/9.</text>
</comment>
<dbReference type="GO" id="GO:0005737">
    <property type="term" value="C:cytoplasm"/>
    <property type="evidence" value="ECO:0007669"/>
    <property type="project" value="UniProtKB-SubCell"/>
</dbReference>
<evidence type="ECO:0000313" key="16">
    <source>
        <dbReference type="EMBL" id="SDW22828.1"/>
    </source>
</evidence>
<dbReference type="RefSeq" id="WP_006447442.1">
    <property type="nucleotide sequence ID" value="NZ_BSRA01000005.1"/>
</dbReference>
<evidence type="ECO:0000256" key="10">
    <source>
        <dbReference type="ARBA" id="ARBA00023235"/>
    </source>
</evidence>
<reference evidence="15" key="3">
    <citation type="submission" date="2023-02" db="EMBL/GenBank/DDBJ databases">
        <title>Proposal of a novel subspecies: Alicyclobacillus hesperidum subspecies aegle.</title>
        <authorList>
            <person name="Goto K."/>
            <person name="Fujii T."/>
            <person name="Yasui K."/>
            <person name="Mochida K."/>
            <person name="Kato-Tanaka Y."/>
            <person name="Morohoshi S."/>
            <person name="An S.Y."/>
            <person name="Kasai H."/>
            <person name="Yokota A."/>
        </authorList>
    </citation>
    <scope>NUCLEOTIDE SEQUENCE</scope>
    <source>
        <strain evidence="15">DSM 12766</strain>
    </source>
</reference>
<comment type="subcellular location">
    <subcellularLocation>
        <location evidence="2 12 14">Cytoplasm</location>
    </subcellularLocation>
</comment>
<dbReference type="EMBL" id="BSRA01000005">
    <property type="protein sequence ID" value="GLV13467.1"/>
    <property type="molecule type" value="Genomic_DNA"/>
</dbReference>
<evidence type="ECO:0000256" key="7">
    <source>
        <dbReference type="ARBA" id="ARBA00022490"/>
    </source>
</evidence>
<evidence type="ECO:0000256" key="13">
    <source>
        <dbReference type="RuleBase" id="RU003657"/>
    </source>
</evidence>
<dbReference type="CDD" id="cd04732">
    <property type="entry name" value="HisA"/>
    <property type="match status" value="1"/>
</dbReference>
<dbReference type="STRING" id="89784.SAMN04489725_103142"/>
<dbReference type="PANTHER" id="PTHR43090:SF2">
    <property type="entry name" value="1-(5-PHOSPHORIBOSYL)-5-[(5-PHOSPHORIBOSYLAMINO)METHYLIDENEAMINO] IMIDAZOLE-4-CARBOXAMIDE ISOMERASE"/>
    <property type="match status" value="1"/>
</dbReference>
<dbReference type="GO" id="GO:0000162">
    <property type="term" value="P:L-tryptophan biosynthetic process"/>
    <property type="evidence" value="ECO:0007669"/>
    <property type="project" value="TreeGrafter"/>
</dbReference>
<feature type="active site" description="Proton donor" evidence="12">
    <location>
        <position position="137"/>
    </location>
</feature>
<dbReference type="Proteomes" id="UP001157137">
    <property type="component" value="Unassembled WGS sequence"/>
</dbReference>
<keyword evidence="7 12" id="KW-0963">Cytoplasm</keyword>
<dbReference type="SUPFAM" id="SSF51366">
    <property type="entry name" value="Ribulose-phoshate binding barrel"/>
    <property type="match status" value="1"/>
</dbReference>
<name>A0A1H2RU67_9BACL</name>
<keyword evidence="9 12" id="KW-0368">Histidine biosynthesis</keyword>
<dbReference type="HAMAP" id="MF_01014">
    <property type="entry name" value="HisA"/>
    <property type="match status" value="1"/>
</dbReference>
<dbReference type="EMBL" id="FNOJ01000003">
    <property type="protein sequence ID" value="SDW22828.1"/>
    <property type="molecule type" value="Genomic_DNA"/>
</dbReference>
<keyword evidence="8 12" id="KW-0028">Amino-acid biosynthesis</keyword>
<reference evidence="16" key="2">
    <citation type="submission" date="2016-10" db="EMBL/GenBank/DDBJ databases">
        <authorList>
            <person name="de Groot N.N."/>
        </authorList>
    </citation>
    <scope>NUCLEOTIDE SEQUENCE [LARGE SCALE GENOMIC DNA]</scope>
    <source>
        <strain evidence="16">DSM 12489</strain>
    </source>
</reference>
<comment type="similarity">
    <text evidence="4 12 13">Belongs to the HisA/HisF family.</text>
</comment>